<sequence length="365" mass="37133">MDSRPQDDFNQPESVMIDDDARVTDEMVSNEPPASGMPGEDDDGSLLGLSDDFEAELASLLAPDLDAIDLGDLGDLDGLVAEARPAGTPDGEQPDDAATIIETTVAVATVQATGEAIALSAPEAGSDDVAASAPETVEATVSIEAISVTTTTAVVVVEETAPMAAGLPDVEVAEIDVAAPALAAPSPSTPADQPLLETLPAAAAPVEASIAAPAEFDVPAVTDASVVAAVEAIAEAAAMTAEAMDETRAAGPEAPLEAMSFEAALEAQDIQEKGFEAAVRGAADRAEARFLFQMPVHTVPDCKRVAAVNLPGTEKPVTVLVLLQEDGRSVRMEDARASDNPFAGMAVSYGGLLAHLKSLPTRSAA</sequence>
<organism evidence="2 3">
    <name type="scientific">Aquibium carbonis</name>
    <dbReference type="NCBI Taxonomy" id="2495581"/>
    <lineage>
        <taxon>Bacteria</taxon>
        <taxon>Pseudomonadati</taxon>
        <taxon>Pseudomonadota</taxon>
        <taxon>Alphaproteobacteria</taxon>
        <taxon>Hyphomicrobiales</taxon>
        <taxon>Phyllobacteriaceae</taxon>
        <taxon>Aquibium</taxon>
    </lineage>
</organism>
<proteinExistence type="predicted"/>
<dbReference type="AlphaFoldDB" id="A0A3R9ZVN1"/>
<name>A0A3R9ZVN1_9HYPH</name>
<dbReference type="OrthoDB" id="8030547at2"/>
<keyword evidence="3" id="KW-1185">Reference proteome</keyword>
<dbReference type="EMBL" id="RWKW01000165">
    <property type="protein sequence ID" value="RST79237.1"/>
    <property type="molecule type" value="Genomic_DNA"/>
</dbReference>
<feature type="region of interest" description="Disordered" evidence="1">
    <location>
        <begin position="1"/>
        <end position="48"/>
    </location>
</feature>
<reference evidence="2 3" key="1">
    <citation type="submission" date="2018-12" db="EMBL/GenBank/DDBJ databases">
        <title>Mesorhizobium carbonis sp. nov., isolated from coal mine water.</title>
        <authorList>
            <person name="Xin W."/>
            <person name="Xu Z."/>
            <person name="Xiang F."/>
            <person name="Zhang J."/>
            <person name="Xi L."/>
            <person name="Liu J."/>
        </authorList>
    </citation>
    <scope>NUCLEOTIDE SEQUENCE [LARGE SCALE GENOMIC DNA]</scope>
    <source>
        <strain evidence="2 3">B2.3</strain>
    </source>
</reference>
<accession>A0A3R9ZVN1</accession>
<gene>
    <name evidence="2" type="ORF">EJC49_25175</name>
</gene>
<evidence type="ECO:0000313" key="3">
    <source>
        <dbReference type="Proteomes" id="UP000278398"/>
    </source>
</evidence>
<dbReference type="RefSeq" id="WP_126702671.1">
    <property type="nucleotide sequence ID" value="NZ_RWKW01000165.1"/>
</dbReference>
<protein>
    <submittedName>
        <fullName evidence="2">Uncharacterized protein</fullName>
    </submittedName>
</protein>
<comment type="caution">
    <text evidence="2">The sequence shown here is derived from an EMBL/GenBank/DDBJ whole genome shotgun (WGS) entry which is preliminary data.</text>
</comment>
<evidence type="ECO:0000256" key="1">
    <source>
        <dbReference type="SAM" id="MobiDB-lite"/>
    </source>
</evidence>
<evidence type="ECO:0000313" key="2">
    <source>
        <dbReference type="EMBL" id="RST79237.1"/>
    </source>
</evidence>
<dbReference type="Proteomes" id="UP000278398">
    <property type="component" value="Unassembled WGS sequence"/>
</dbReference>